<comment type="caution">
    <text evidence="1">The sequence shown here is derived from an EMBL/GenBank/DDBJ whole genome shotgun (WGS) entry which is preliminary data.</text>
</comment>
<evidence type="ECO:0000313" key="2">
    <source>
        <dbReference type="Proteomes" id="UP000789366"/>
    </source>
</evidence>
<proteinExistence type="predicted"/>
<dbReference type="Proteomes" id="UP000789366">
    <property type="component" value="Unassembled WGS sequence"/>
</dbReference>
<keyword evidence="2" id="KW-1185">Reference proteome</keyword>
<evidence type="ECO:0000313" key="1">
    <source>
        <dbReference type="EMBL" id="CAG8548362.1"/>
    </source>
</evidence>
<accession>A0ACA9LV34</accession>
<name>A0ACA9LV34_9GLOM</name>
<gene>
    <name evidence="1" type="ORF">SPELUC_LOCUS5105</name>
</gene>
<sequence>MLYLLVQVNEGVKCVIPERIMSMEPTNQFFDLFDAITLGQYDGREVKVFIRQEKFEGWREVDNGLYGDLAMLEVLGFRQVKFCLAPNINLNIPDLAQDGPNAFDILMTNSRQLLLPRHCTENNNFNKLYNEIIVLFQAHEVGWTCGSHETISKEFINRLTSALWYIDPHLSTLNAHSYHLPALFKQLETYQNGESYNKYYHTSHHKKNPLSQQKLAQLASSLELSISQPWASDYLIATAASMNEIHYSDKSSRSPENDSTMYRIGACENNKLKDDYIELDVFLFEKPCYEHVNIQEFLPSNVMKQYRYIKELQLTFLIGVYRLVFESLL</sequence>
<dbReference type="EMBL" id="CAJVPW010004974">
    <property type="protein sequence ID" value="CAG8548362.1"/>
    <property type="molecule type" value="Genomic_DNA"/>
</dbReference>
<protein>
    <submittedName>
        <fullName evidence="1">9245_t:CDS:1</fullName>
    </submittedName>
</protein>
<organism evidence="1 2">
    <name type="scientific">Cetraspora pellucida</name>
    <dbReference type="NCBI Taxonomy" id="1433469"/>
    <lineage>
        <taxon>Eukaryota</taxon>
        <taxon>Fungi</taxon>
        <taxon>Fungi incertae sedis</taxon>
        <taxon>Mucoromycota</taxon>
        <taxon>Glomeromycotina</taxon>
        <taxon>Glomeromycetes</taxon>
        <taxon>Diversisporales</taxon>
        <taxon>Gigasporaceae</taxon>
        <taxon>Cetraspora</taxon>
    </lineage>
</organism>
<reference evidence="1" key="1">
    <citation type="submission" date="2021-06" db="EMBL/GenBank/DDBJ databases">
        <authorList>
            <person name="Kallberg Y."/>
            <person name="Tangrot J."/>
            <person name="Rosling A."/>
        </authorList>
    </citation>
    <scope>NUCLEOTIDE SEQUENCE</scope>
    <source>
        <strain evidence="1">28 12/20/2015</strain>
    </source>
</reference>